<dbReference type="Gene3D" id="1.10.530.40">
    <property type="match status" value="1"/>
</dbReference>
<evidence type="ECO:0000256" key="10">
    <source>
        <dbReference type="HAMAP-Rule" id="MF_04110"/>
    </source>
</evidence>
<evidence type="ECO:0000256" key="8">
    <source>
        <dbReference type="ARBA" id="ARBA00023200"/>
    </source>
</evidence>
<evidence type="ECO:0000256" key="5">
    <source>
        <dbReference type="ARBA" id="ARBA00022801"/>
    </source>
</evidence>
<feature type="active site" description="Proton donor/acceptor" evidence="10">
    <location>
        <position position="12"/>
    </location>
</feature>
<accession>A0A6J5LUR9</accession>
<evidence type="ECO:0000256" key="6">
    <source>
        <dbReference type="ARBA" id="ARBA00022852"/>
    </source>
</evidence>
<sequence>MSKAIPLIKKYEGLRLNSYLCPSGLATIGYGATFYENGSRVQLGEKITIDRADSLLLMQIKLFENEVRRIVKSALNENQLGALVSFCFNIGGGAFSKSTLAKKANTNPNDPTIRDEFMRWTRGGGKVLPGLVKRREAEATLYFLAV</sequence>
<keyword evidence="2 10" id="KW-0929">Antimicrobial</keyword>
<dbReference type="EMBL" id="LR796337">
    <property type="protein sequence ID" value="CAB4137532.1"/>
    <property type="molecule type" value="Genomic_DNA"/>
</dbReference>
<dbReference type="InterPro" id="IPR023346">
    <property type="entry name" value="Lysozyme-like_dom_sf"/>
</dbReference>
<evidence type="ECO:0000256" key="7">
    <source>
        <dbReference type="ARBA" id="ARBA00023142"/>
    </source>
</evidence>
<dbReference type="GO" id="GO:0042742">
    <property type="term" value="P:defense response to bacterium"/>
    <property type="evidence" value="ECO:0007669"/>
    <property type="project" value="UniProtKB-KW"/>
</dbReference>
<dbReference type="InterPro" id="IPR034690">
    <property type="entry name" value="Endolysin_T4_type"/>
</dbReference>
<evidence type="ECO:0000313" key="12">
    <source>
        <dbReference type="EMBL" id="CAB4137532.1"/>
    </source>
</evidence>
<feature type="active site" description="Proton donor/acceptor" evidence="10">
    <location>
        <position position="21"/>
    </location>
</feature>
<dbReference type="GO" id="GO:0030430">
    <property type="term" value="C:host cell cytoplasm"/>
    <property type="evidence" value="ECO:0007669"/>
    <property type="project" value="UniProtKB-SubCell"/>
</dbReference>
<evidence type="ECO:0000256" key="4">
    <source>
        <dbReference type="ARBA" id="ARBA00022638"/>
    </source>
</evidence>
<keyword evidence="7 10" id="KW-0578">Host cell lysis by virus</keyword>
<dbReference type="InterPro" id="IPR002196">
    <property type="entry name" value="Glyco_hydro_24"/>
</dbReference>
<dbReference type="Pfam" id="PF00959">
    <property type="entry name" value="Phage_lysozyme"/>
    <property type="match status" value="1"/>
</dbReference>
<comment type="subcellular location">
    <subcellularLocation>
        <location evidence="10">Host cytoplasm</location>
    </subcellularLocation>
    <text evidence="10">The endolysin is cytoplasmic, but can reach the periplasmic space with the help of the holins which disrupt the host cell membrane.</text>
</comment>
<reference evidence="12" key="1">
    <citation type="submission" date="2020-04" db="EMBL/GenBank/DDBJ databases">
        <authorList>
            <person name="Chiriac C."/>
            <person name="Salcher M."/>
            <person name="Ghai R."/>
            <person name="Kavagutti S V."/>
        </authorList>
    </citation>
    <scope>NUCLEOTIDE SEQUENCE</scope>
</reference>
<proteinExistence type="inferred from homology"/>
<evidence type="ECO:0000256" key="2">
    <source>
        <dbReference type="ARBA" id="ARBA00022529"/>
    </source>
</evidence>
<dbReference type="InterPro" id="IPR033907">
    <property type="entry name" value="Endolysin_autolysin"/>
</dbReference>
<evidence type="ECO:0000256" key="1">
    <source>
        <dbReference type="ARBA" id="ARBA00000632"/>
    </source>
</evidence>
<gene>
    <name evidence="12" type="ORF">UFOVP318_39</name>
</gene>
<evidence type="ECO:0000256" key="11">
    <source>
        <dbReference type="RuleBase" id="RU003788"/>
    </source>
</evidence>
<keyword evidence="6 10" id="KW-0204">Cytolysis</keyword>
<dbReference type="PANTHER" id="PTHR38107">
    <property type="match status" value="1"/>
</dbReference>
<dbReference type="GO" id="GO:0016998">
    <property type="term" value="P:cell wall macromolecule catabolic process"/>
    <property type="evidence" value="ECO:0007669"/>
    <property type="project" value="InterPro"/>
</dbReference>
<dbReference type="InterPro" id="IPR023347">
    <property type="entry name" value="Lysozyme_dom_sf"/>
</dbReference>
<dbReference type="SUPFAM" id="SSF53955">
    <property type="entry name" value="Lysozyme-like"/>
    <property type="match status" value="1"/>
</dbReference>
<dbReference type="InterPro" id="IPR051018">
    <property type="entry name" value="Bacteriophage_GH24"/>
</dbReference>
<protein>
    <recommendedName>
        <fullName evidence="10">Endolysin</fullName>
        <ecNumber evidence="10">3.2.1.17</ecNumber>
    </recommendedName>
    <alternativeName>
        <fullName evidence="10">Lysis protein</fullName>
    </alternativeName>
    <alternativeName>
        <fullName evidence="10">Lysozyme</fullName>
    </alternativeName>
    <alternativeName>
        <fullName evidence="10">Muramidase</fullName>
    </alternativeName>
</protein>
<name>A0A6J5LUR9_9CAUD</name>
<comment type="function">
    <text evidence="10">Endolysin with lysozyme activity that degrades host peptidoglycans and participates with the holin and spanin proteins in the sequential events which lead to the programmed host cell lysis releasing the mature viral particles. Once the holin has permeabilized the host cell membrane, the endolysin can reach the periplasm and break down the peptidoglycan layer.</text>
</comment>
<comment type="catalytic activity">
    <reaction evidence="1 10 11">
        <text>Hydrolysis of (1-&gt;4)-beta-linkages between N-acetylmuramic acid and N-acetyl-D-glucosamine residues in a peptidoglycan and between N-acetyl-D-glucosamine residues in chitodextrins.</text>
        <dbReference type="EC" id="3.2.1.17"/>
    </reaction>
</comment>
<dbReference type="PANTHER" id="PTHR38107:SF3">
    <property type="entry name" value="LYSOZYME RRRD-RELATED"/>
    <property type="match status" value="1"/>
</dbReference>
<dbReference type="EC" id="3.2.1.17" evidence="10"/>
<keyword evidence="3 10" id="KW-1188">Viral release from host cell</keyword>
<keyword evidence="4 10" id="KW-0081">Bacteriolytic enzyme</keyword>
<evidence type="ECO:0000256" key="9">
    <source>
        <dbReference type="ARBA" id="ARBA00023295"/>
    </source>
</evidence>
<organism evidence="12">
    <name type="scientific">uncultured Caudovirales phage</name>
    <dbReference type="NCBI Taxonomy" id="2100421"/>
    <lineage>
        <taxon>Viruses</taxon>
        <taxon>Duplodnaviria</taxon>
        <taxon>Heunggongvirae</taxon>
        <taxon>Uroviricota</taxon>
        <taxon>Caudoviricetes</taxon>
        <taxon>Peduoviridae</taxon>
        <taxon>Maltschvirus</taxon>
        <taxon>Maltschvirus maltsch</taxon>
    </lineage>
</organism>
<dbReference type="CDD" id="cd00737">
    <property type="entry name" value="lyz_endolysin_autolysin"/>
    <property type="match status" value="1"/>
</dbReference>
<keyword evidence="5 10" id="KW-0378">Hydrolase</keyword>
<dbReference type="HAMAP" id="MF_04110">
    <property type="entry name" value="ENDOLYSIN_T4"/>
    <property type="match status" value="1"/>
</dbReference>
<evidence type="ECO:0000256" key="3">
    <source>
        <dbReference type="ARBA" id="ARBA00022612"/>
    </source>
</evidence>
<dbReference type="GO" id="GO:0003796">
    <property type="term" value="F:lysozyme activity"/>
    <property type="evidence" value="ECO:0007669"/>
    <property type="project" value="UniProtKB-UniRule"/>
</dbReference>
<keyword evidence="9 10" id="KW-0326">Glycosidase</keyword>
<keyword evidence="8 10" id="KW-1035">Host cytoplasm</keyword>
<dbReference type="GO" id="GO:0009253">
    <property type="term" value="P:peptidoglycan catabolic process"/>
    <property type="evidence" value="ECO:0007669"/>
    <property type="project" value="UniProtKB-UniRule"/>
</dbReference>
<comment type="similarity">
    <text evidence="10 11">Belongs to the glycosyl hydrolase 24 family.</text>
</comment>
<dbReference type="GO" id="GO:0044659">
    <property type="term" value="P:viral release from host cell by cytolysis"/>
    <property type="evidence" value="ECO:0007669"/>
    <property type="project" value="UniProtKB-UniRule"/>
</dbReference>